<name>A0A4Y8S8C4_9SPHI</name>
<comment type="caution">
    <text evidence="1">The sequence shown here is derived from an EMBL/GenBank/DDBJ whole genome shotgun (WGS) entry which is preliminary data.</text>
</comment>
<organism evidence="1 2">
    <name type="scientific">Mucilaginibacter psychrotolerans</name>
    <dbReference type="NCBI Taxonomy" id="1524096"/>
    <lineage>
        <taxon>Bacteria</taxon>
        <taxon>Pseudomonadati</taxon>
        <taxon>Bacteroidota</taxon>
        <taxon>Sphingobacteriia</taxon>
        <taxon>Sphingobacteriales</taxon>
        <taxon>Sphingobacteriaceae</taxon>
        <taxon>Mucilaginibacter</taxon>
    </lineage>
</organism>
<protein>
    <submittedName>
        <fullName evidence="1">DUF4406 domain-containing protein</fullName>
    </submittedName>
</protein>
<sequence length="111" mass="12301">MEQQTDEPIEFPSGRRVPSVYLSGQVTGVSAPVIYTTFRAKQLELEALDFKVLNRCEVIPKGMPPAMAQRVGLGMLLTADFICMIPGWDDCDQAKTERALALKLNMPSIDE</sequence>
<evidence type="ECO:0000313" key="2">
    <source>
        <dbReference type="Proteomes" id="UP000297540"/>
    </source>
</evidence>
<keyword evidence="2" id="KW-1185">Reference proteome</keyword>
<accession>A0A4Y8S8C4</accession>
<evidence type="ECO:0000313" key="1">
    <source>
        <dbReference type="EMBL" id="TFF35228.1"/>
    </source>
</evidence>
<dbReference type="InterPro" id="IPR025518">
    <property type="entry name" value="DUF4406"/>
</dbReference>
<proteinExistence type="predicted"/>
<dbReference type="Pfam" id="PF14359">
    <property type="entry name" value="DUF4406"/>
    <property type="match status" value="1"/>
</dbReference>
<gene>
    <name evidence="1" type="ORF">E2R66_19895</name>
</gene>
<dbReference type="AlphaFoldDB" id="A0A4Y8S8C4"/>
<dbReference type="EMBL" id="SOZE01000023">
    <property type="protein sequence ID" value="TFF35228.1"/>
    <property type="molecule type" value="Genomic_DNA"/>
</dbReference>
<reference evidence="1 2" key="1">
    <citation type="journal article" date="2017" name="Int. J. Syst. Evol. Microbiol.">
        <title>Mucilaginibacterpsychrotolerans sp. nov., isolated from peatlands.</title>
        <authorList>
            <person name="Deng Y."/>
            <person name="Shen L."/>
            <person name="Xu B."/>
            <person name="Liu Y."/>
            <person name="Gu Z."/>
            <person name="Liu H."/>
            <person name="Zhou Y."/>
        </authorList>
    </citation>
    <scope>NUCLEOTIDE SEQUENCE [LARGE SCALE GENOMIC DNA]</scope>
    <source>
        <strain evidence="1 2">NH7-4</strain>
    </source>
</reference>
<dbReference type="OrthoDB" id="2376767at2"/>
<dbReference type="RefSeq" id="WP_133233687.1">
    <property type="nucleotide sequence ID" value="NZ_SOZE01000023.1"/>
</dbReference>
<dbReference type="Proteomes" id="UP000297540">
    <property type="component" value="Unassembled WGS sequence"/>
</dbReference>